<dbReference type="InterPro" id="IPR046884">
    <property type="entry name" value="MnmA-like_central"/>
</dbReference>
<comment type="subcellular location">
    <subcellularLocation>
        <location evidence="9">Cytoplasm</location>
    </subcellularLocation>
</comment>
<keyword evidence="4 9" id="KW-0547">Nucleotide-binding</keyword>
<keyword evidence="6 9" id="KW-0694">RNA-binding</keyword>
<feature type="binding site" evidence="9">
    <location>
        <begin position="18"/>
        <end position="25"/>
    </location>
    <ligand>
        <name>ATP</name>
        <dbReference type="ChEBI" id="CHEBI:30616"/>
    </ligand>
</feature>
<dbReference type="InterPro" id="IPR004506">
    <property type="entry name" value="MnmA-like"/>
</dbReference>
<evidence type="ECO:0000256" key="1">
    <source>
        <dbReference type="ARBA" id="ARBA00022555"/>
    </source>
</evidence>
<dbReference type="EC" id="2.8.1.13" evidence="9"/>
<keyword evidence="13" id="KW-1185">Reference proteome</keyword>
<reference evidence="12" key="1">
    <citation type="submission" date="2022-06" db="EMBL/GenBank/DDBJ databases">
        <title>Sneathiella actinostolidae sp. nov., isolated from a sea anemonein the Western Pacific Ocean.</title>
        <authorList>
            <person name="Wei M.J."/>
        </authorList>
    </citation>
    <scope>NUCLEOTIDE SEQUENCE</scope>
    <source>
        <strain evidence="12">PHK-P5</strain>
    </source>
</reference>
<evidence type="ECO:0000256" key="4">
    <source>
        <dbReference type="ARBA" id="ARBA00022741"/>
    </source>
</evidence>
<feature type="site" description="Interaction with tRNA" evidence="9">
    <location>
        <position position="348"/>
    </location>
</feature>
<dbReference type="Gene3D" id="2.30.30.280">
    <property type="entry name" value="Adenine nucleotide alpha hydrolases-like domains"/>
    <property type="match status" value="1"/>
</dbReference>
<dbReference type="Pfam" id="PF20259">
    <property type="entry name" value="tRNA_Me_trans_M"/>
    <property type="match status" value="1"/>
</dbReference>
<dbReference type="InterPro" id="IPR014729">
    <property type="entry name" value="Rossmann-like_a/b/a_fold"/>
</dbReference>
<feature type="binding site" evidence="9">
    <location>
        <position position="136"/>
    </location>
    <ligand>
        <name>ATP</name>
        <dbReference type="ChEBI" id="CHEBI:30616"/>
    </ligand>
</feature>
<evidence type="ECO:0000256" key="7">
    <source>
        <dbReference type="ARBA" id="ARBA00023157"/>
    </source>
</evidence>
<evidence type="ECO:0000259" key="10">
    <source>
        <dbReference type="Pfam" id="PF20258"/>
    </source>
</evidence>
<dbReference type="Pfam" id="PF20258">
    <property type="entry name" value="tRNA_Me_trans_C"/>
    <property type="match status" value="1"/>
</dbReference>
<accession>A0ABY4W040</accession>
<feature type="region of interest" description="Interaction with tRNA" evidence="9">
    <location>
        <begin position="158"/>
        <end position="160"/>
    </location>
</feature>
<evidence type="ECO:0000256" key="3">
    <source>
        <dbReference type="ARBA" id="ARBA00022694"/>
    </source>
</evidence>
<dbReference type="NCBIfam" id="NF001138">
    <property type="entry name" value="PRK00143.1"/>
    <property type="match status" value="1"/>
</dbReference>
<evidence type="ECO:0000259" key="11">
    <source>
        <dbReference type="Pfam" id="PF20259"/>
    </source>
</evidence>
<dbReference type="InterPro" id="IPR023382">
    <property type="entry name" value="MnmA-like_central_sf"/>
</dbReference>
<dbReference type="PANTHER" id="PTHR11933:SF5">
    <property type="entry name" value="MITOCHONDRIAL TRNA-SPECIFIC 2-THIOURIDYLASE 1"/>
    <property type="match status" value="1"/>
</dbReference>
<organism evidence="12 13">
    <name type="scientific">Sneathiella marina</name>
    <dbReference type="NCBI Taxonomy" id="2950108"/>
    <lineage>
        <taxon>Bacteria</taxon>
        <taxon>Pseudomonadati</taxon>
        <taxon>Pseudomonadota</taxon>
        <taxon>Alphaproteobacteria</taxon>
        <taxon>Sneathiellales</taxon>
        <taxon>Sneathiellaceae</taxon>
        <taxon>Sneathiella</taxon>
    </lineage>
</organism>
<sequence>MNSLGFDTAPEDTRIVVAMSGGVDSSVTAALLKDQGYDVVGITLQLYDHGVAVQKKGACCAGQDIHDARRVAEAIGIPHYVLDYENRFQDSVMEEFADSYLRGETPVPCVRCNQTVKFRDLLETSQDLGAVALATGHYIRRDDVNGSARLYRGRNAVKDQSYFLFATTQDQADYLRFPLGDLTKEETRALAEKYNLEVAAKPESQDICFVPNGNYAQVIERMRPGAGVAGDIVDLQGQVLGRHTGIINYTVGQRRGLGVATGSPLYVTRIDPDQNRVVVGPAEALLVSKLTLRDMNWIGDTPLNTDGTEVLVKVRSTQTPMNAIVYGAQKGWAEVHLKNPEGGVSPGQACVMYEKDRLLGGGWIAGTEAPITIAADTALQA</sequence>
<dbReference type="Proteomes" id="UP001056291">
    <property type="component" value="Chromosome"/>
</dbReference>
<dbReference type="Gene3D" id="2.40.30.10">
    <property type="entry name" value="Translation factors"/>
    <property type="match status" value="1"/>
</dbReference>
<comment type="function">
    <text evidence="9">Catalyzes the 2-thiolation of uridine at the wobble position (U34) of tRNA, leading to the formation of s(2)U34.</text>
</comment>
<evidence type="ECO:0000256" key="5">
    <source>
        <dbReference type="ARBA" id="ARBA00022840"/>
    </source>
</evidence>
<dbReference type="Gene3D" id="3.40.50.620">
    <property type="entry name" value="HUPs"/>
    <property type="match status" value="1"/>
</dbReference>
<keyword evidence="5 9" id="KW-0067">ATP-binding</keyword>
<feature type="binding site" evidence="9">
    <location>
        <position position="44"/>
    </location>
    <ligand>
        <name>ATP</name>
        <dbReference type="ChEBI" id="CHEBI:30616"/>
    </ligand>
</feature>
<dbReference type="CDD" id="cd01998">
    <property type="entry name" value="MnmA_TRMU-like"/>
    <property type="match status" value="1"/>
</dbReference>
<evidence type="ECO:0000313" key="13">
    <source>
        <dbReference type="Proteomes" id="UP001056291"/>
    </source>
</evidence>
<keyword evidence="7" id="KW-1015">Disulfide bond</keyword>
<feature type="domain" description="tRNA-specific 2-thiouridylase MnmA-like central" evidence="11">
    <location>
        <begin position="229"/>
        <end position="280"/>
    </location>
</feature>
<evidence type="ECO:0000313" key="12">
    <source>
        <dbReference type="EMBL" id="USG60495.1"/>
    </source>
</evidence>
<feature type="active site" description="Nucleophile" evidence="9">
    <location>
        <position position="112"/>
    </location>
</feature>
<feature type="domain" description="tRNA-specific 2-thiouridylase MnmA-like C-terminal" evidence="10">
    <location>
        <begin position="288"/>
        <end position="364"/>
    </location>
</feature>
<proteinExistence type="inferred from homology"/>
<evidence type="ECO:0000256" key="9">
    <source>
        <dbReference type="HAMAP-Rule" id="MF_00144"/>
    </source>
</evidence>
<dbReference type="Pfam" id="PF03054">
    <property type="entry name" value="tRNA_Me_trans"/>
    <property type="match status" value="1"/>
</dbReference>
<dbReference type="PANTHER" id="PTHR11933">
    <property type="entry name" value="TRNA 5-METHYLAMINOMETHYL-2-THIOURIDYLATE -METHYLTRANSFERASE"/>
    <property type="match status" value="1"/>
</dbReference>
<dbReference type="SUPFAM" id="SSF52402">
    <property type="entry name" value="Adenine nucleotide alpha hydrolases-like"/>
    <property type="match status" value="1"/>
</dbReference>
<feature type="active site" description="Cysteine persulfide intermediate" evidence="9">
    <location>
        <position position="208"/>
    </location>
</feature>
<dbReference type="RefSeq" id="WP_251933376.1">
    <property type="nucleotide sequence ID" value="NZ_CP098747.1"/>
</dbReference>
<evidence type="ECO:0000256" key="6">
    <source>
        <dbReference type="ARBA" id="ARBA00022884"/>
    </source>
</evidence>
<gene>
    <name evidence="9 12" type="primary">mnmA</name>
    <name evidence="12" type="ORF">NBZ79_15120</name>
</gene>
<dbReference type="NCBIfam" id="TIGR00420">
    <property type="entry name" value="trmU"/>
    <property type="match status" value="1"/>
</dbReference>
<evidence type="ECO:0000256" key="8">
    <source>
        <dbReference type="ARBA" id="ARBA00051542"/>
    </source>
</evidence>
<comment type="caution">
    <text evidence="9">Lacks conserved residue(s) required for the propagation of feature annotation.</text>
</comment>
<comment type="catalytic activity">
    <reaction evidence="8 9">
        <text>S-sulfanyl-L-cysteinyl-[protein] + uridine(34) in tRNA + AH2 + ATP = 2-thiouridine(34) in tRNA + L-cysteinyl-[protein] + A + AMP + diphosphate + H(+)</text>
        <dbReference type="Rhea" id="RHEA:47032"/>
        <dbReference type="Rhea" id="RHEA-COMP:10131"/>
        <dbReference type="Rhea" id="RHEA-COMP:11726"/>
        <dbReference type="Rhea" id="RHEA-COMP:11727"/>
        <dbReference type="Rhea" id="RHEA-COMP:11728"/>
        <dbReference type="ChEBI" id="CHEBI:13193"/>
        <dbReference type="ChEBI" id="CHEBI:15378"/>
        <dbReference type="ChEBI" id="CHEBI:17499"/>
        <dbReference type="ChEBI" id="CHEBI:29950"/>
        <dbReference type="ChEBI" id="CHEBI:30616"/>
        <dbReference type="ChEBI" id="CHEBI:33019"/>
        <dbReference type="ChEBI" id="CHEBI:61963"/>
        <dbReference type="ChEBI" id="CHEBI:65315"/>
        <dbReference type="ChEBI" id="CHEBI:87170"/>
        <dbReference type="ChEBI" id="CHEBI:456215"/>
        <dbReference type="EC" id="2.8.1.13"/>
    </reaction>
</comment>
<dbReference type="InterPro" id="IPR046885">
    <property type="entry name" value="MnmA-like_C"/>
</dbReference>
<keyword evidence="9" id="KW-0963">Cytoplasm</keyword>
<keyword evidence="2 9" id="KW-0808">Transferase</keyword>
<dbReference type="GO" id="GO:0103016">
    <property type="term" value="F:tRNA-uridine 2-sulfurtransferase activity"/>
    <property type="evidence" value="ECO:0007669"/>
    <property type="project" value="UniProtKB-EC"/>
</dbReference>
<protein>
    <recommendedName>
        <fullName evidence="9">tRNA-specific 2-thiouridylase MnmA</fullName>
        <ecNumber evidence="9">2.8.1.13</ecNumber>
    </recommendedName>
</protein>
<keyword evidence="3 9" id="KW-0819">tRNA processing</keyword>
<feature type="site" description="Interaction with tRNA" evidence="9">
    <location>
        <position position="137"/>
    </location>
</feature>
<keyword evidence="1 9" id="KW-0820">tRNA-binding</keyword>
<evidence type="ECO:0000256" key="2">
    <source>
        <dbReference type="ARBA" id="ARBA00022679"/>
    </source>
</evidence>
<comment type="similarity">
    <text evidence="9">Belongs to the MnmA/TRMU family.</text>
</comment>
<dbReference type="HAMAP" id="MF_00144">
    <property type="entry name" value="tRNA_thiouridyl_MnmA"/>
    <property type="match status" value="1"/>
</dbReference>
<name>A0ABY4W040_9PROT</name>
<dbReference type="EMBL" id="CP098747">
    <property type="protein sequence ID" value="USG60495.1"/>
    <property type="molecule type" value="Genomic_DNA"/>
</dbReference>